<evidence type="ECO:0000313" key="10">
    <source>
        <dbReference type="EMBL" id="VVO92977.1"/>
    </source>
</evidence>
<feature type="binding site" evidence="8">
    <location>
        <position position="134"/>
    </location>
    <ligand>
        <name>Zn(2+)</name>
        <dbReference type="ChEBI" id="CHEBI:29105"/>
    </ligand>
</feature>
<protein>
    <submittedName>
        <fullName evidence="10">N-acetylgalactosamine-6-phosphate deacetylase</fullName>
        <ecNumber evidence="10">3.5.1.-</ecNumber>
    </submittedName>
</protein>
<dbReference type="GO" id="GO:0046872">
    <property type="term" value="F:metal ion binding"/>
    <property type="evidence" value="ECO:0007669"/>
    <property type="project" value="UniProtKB-KW"/>
</dbReference>
<dbReference type="CDD" id="cd00854">
    <property type="entry name" value="NagA"/>
    <property type="match status" value="1"/>
</dbReference>
<keyword evidence="2 8" id="KW-0479">Metal-binding</keyword>
<evidence type="ECO:0000256" key="8">
    <source>
        <dbReference type="PIRSR" id="PIRSR038994-3"/>
    </source>
</evidence>
<evidence type="ECO:0000256" key="6">
    <source>
        <dbReference type="PIRSR" id="PIRSR038994-1"/>
    </source>
</evidence>
<organism evidence="10 11">
    <name type="scientific">Pseudomonas fluorescens</name>
    <dbReference type="NCBI Taxonomy" id="294"/>
    <lineage>
        <taxon>Bacteria</taxon>
        <taxon>Pseudomonadati</taxon>
        <taxon>Pseudomonadota</taxon>
        <taxon>Gammaproteobacteria</taxon>
        <taxon>Pseudomonadales</taxon>
        <taxon>Pseudomonadaceae</taxon>
        <taxon>Pseudomonas</taxon>
    </lineage>
</organism>
<dbReference type="GO" id="GO:0006046">
    <property type="term" value="P:N-acetylglucosamine catabolic process"/>
    <property type="evidence" value="ECO:0007669"/>
    <property type="project" value="TreeGrafter"/>
</dbReference>
<dbReference type="FunFam" id="3.20.20.140:FF:000004">
    <property type="entry name" value="N-acetylglucosamine-6-phosphate deacetylase"/>
    <property type="match status" value="1"/>
</dbReference>
<dbReference type="InterPro" id="IPR032466">
    <property type="entry name" value="Metal_Hydrolase"/>
</dbReference>
<feature type="binding site" evidence="8">
    <location>
        <position position="218"/>
    </location>
    <ligand>
        <name>Zn(2+)</name>
        <dbReference type="ChEBI" id="CHEBI:29105"/>
    </ligand>
</feature>
<dbReference type="Gene3D" id="3.20.20.140">
    <property type="entry name" value="Metal-dependent hydrolases"/>
    <property type="match status" value="1"/>
</dbReference>
<sequence length="382" mass="41093">MKSFAARQSNREPKMSEDNILTAHGWVRGRLIHQHGKVVSIEGQPCDPADNDLPYLLPGFIDLHVHGGGGKDIMEGATAFETITRTHVRFGTTSLLATTMTAPSEEISRVLKDVGEFCEQRPKGSARVLGVHLEGPYINPGKLGAQPNFAHTALMAEVEEYLALAPIRVITIAPEIAGHDALIRTLSRRGVRMQIGHTLGSYEEGVAALEAGATSFTHLYNAMSPLHHREPGIVGAALAHAKYAELIPDLLHVHPGAIRVALRSIPCLYCVTDSTAAAGMPDGEYKLGSHTVTKCLGGVRLPDGTLAGSTLTMDQALRNLVKIGLPLAEASQRLSQFPADYLGLQERGRLVPGSWADCVRLDRSLTLTAVMVEGEDIDFKNA</sequence>
<proteinExistence type="inferred from homology"/>
<evidence type="ECO:0000256" key="2">
    <source>
        <dbReference type="ARBA" id="ARBA00022723"/>
    </source>
</evidence>
<dbReference type="InterPro" id="IPR006680">
    <property type="entry name" value="Amidohydro-rel"/>
</dbReference>
<evidence type="ECO:0000256" key="1">
    <source>
        <dbReference type="ARBA" id="ARBA00010716"/>
    </source>
</evidence>
<keyword evidence="4 5" id="KW-0119">Carbohydrate metabolism</keyword>
<dbReference type="NCBIfam" id="TIGR00221">
    <property type="entry name" value="nagA"/>
    <property type="match status" value="1"/>
</dbReference>
<dbReference type="InterPro" id="IPR003764">
    <property type="entry name" value="GlcNAc_6-P_deAcase"/>
</dbReference>
<reference evidence="10 11" key="1">
    <citation type="submission" date="2019-09" db="EMBL/GenBank/DDBJ databases">
        <authorList>
            <person name="Chandra G."/>
            <person name="Truman W A."/>
        </authorList>
    </citation>
    <scope>NUCLEOTIDE SEQUENCE [LARGE SCALE GENOMIC DNA]</scope>
    <source>
        <strain evidence="10">PS862</strain>
    </source>
</reference>
<feature type="binding site" evidence="7">
    <location>
        <begin position="221"/>
        <end position="222"/>
    </location>
    <ligand>
        <name>substrate</name>
    </ligand>
</feature>
<feature type="binding site" evidence="7">
    <location>
        <begin position="306"/>
        <end position="308"/>
    </location>
    <ligand>
        <name>substrate</name>
    </ligand>
</feature>
<feature type="binding site" evidence="7">
    <location>
        <position position="229"/>
    </location>
    <ligand>
        <name>substrate</name>
    </ligand>
</feature>
<dbReference type="PANTHER" id="PTHR11113:SF14">
    <property type="entry name" value="N-ACETYLGLUCOSAMINE-6-PHOSPHATE DEACETYLASE"/>
    <property type="match status" value="1"/>
</dbReference>
<name>A0A5E7K0X1_PSEFL</name>
<evidence type="ECO:0000256" key="3">
    <source>
        <dbReference type="ARBA" id="ARBA00022801"/>
    </source>
</evidence>
<evidence type="ECO:0000256" key="7">
    <source>
        <dbReference type="PIRSR" id="PIRSR038994-2"/>
    </source>
</evidence>
<dbReference type="PIRSF" id="PIRSF038994">
    <property type="entry name" value="NagA"/>
    <property type="match status" value="1"/>
</dbReference>
<dbReference type="Gene3D" id="2.30.40.10">
    <property type="entry name" value="Urease, subunit C, domain 1"/>
    <property type="match status" value="1"/>
</dbReference>
<comment type="cofactor">
    <cofactor evidence="8">
        <name>a divalent metal cation</name>
        <dbReference type="ChEBI" id="CHEBI:60240"/>
    </cofactor>
    <text evidence="8">Binds 1 divalent metal cation per subunit.</text>
</comment>
<dbReference type="InterPro" id="IPR011059">
    <property type="entry name" value="Metal-dep_hydrolase_composite"/>
</dbReference>
<evidence type="ECO:0000256" key="5">
    <source>
        <dbReference type="PIRNR" id="PIRNR038994"/>
    </source>
</evidence>
<accession>A0A5E7K0X1</accession>
<dbReference type="GO" id="GO:0008448">
    <property type="term" value="F:N-acetylglucosamine-6-phosphate deacetylase activity"/>
    <property type="evidence" value="ECO:0007669"/>
    <property type="project" value="InterPro"/>
</dbReference>
<feature type="binding site" evidence="7">
    <location>
        <position position="252"/>
    </location>
    <ligand>
        <name>substrate</name>
    </ligand>
</feature>
<dbReference type="SUPFAM" id="SSF51556">
    <property type="entry name" value="Metallo-dependent hydrolases"/>
    <property type="match status" value="1"/>
</dbReference>
<gene>
    <name evidence="10" type="primary">agaA</name>
    <name evidence="10" type="ORF">PS862_02436</name>
</gene>
<dbReference type="AlphaFoldDB" id="A0A5E7K0X1"/>
<dbReference type="Pfam" id="PF01979">
    <property type="entry name" value="Amidohydro_1"/>
    <property type="match status" value="1"/>
</dbReference>
<keyword evidence="3 5" id="KW-0378">Hydrolase</keyword>
<dbReference type="Proteomes" id="UP000385207">
    <property type="component" value="Unassembled WGS sequence"/>
</dbReference>
<feature type="binding site" evidence="7">
    <location>
        <position position="145"/>
    </location>
    <ligand>
        <name>substrate</name>
    </ligand>
</feature>
<dbReference type="EMBL" id="CABVII010000009">
    <property type="protein sequence ID" value="VVO92977.1"/>
    <property type="molecule type" value="Genomic_DNA"/>
</dbReference>
<dbReference type="PANTHER" id="PTHR11113">
    <property type="entry name" value="N-ACETYLGLUCOSAMINE-6-PHOSPHATE DEACETYLASE"/>
    <property type="match status" value="1"/>
</dbReference>
<evidence type="ECO:0000259" key="9">
    <source>
        <dbReference type="Pfam" id="PF01979"/>
    </source>
</evidence>
<evidence type="ECO:0000313" key="11">
    <source>
        <dbReference type="Proteomes" id="UP000385207"/>
    </source>
</evidence>
<feature type="binding site" evidence="8">
    <location>
        <position position="197"/>
    </location>
    <ligand>
        <name>Zn(2+)</name>
        <dbReference type="ChEBI" id="CHEBI:29105"/>
    </ligand>
</feature>
<feature type="active site" description="Proton donor/acceptor" evidence="6">
    <location>
        <position position="273"/>
    </location>
</feature>
<dbReference type="EC" id="3.5.1.-" evidence="10"/>
<feature type="domain" description="Amidohydrolase-related" evidence="9">
    <location>
        <begin position="55"/>
        <end position="375"/>
    </location>
</feature>
<evidence type="ECO:0000256" key="4">
    <source>
        <dbReference type="ARBA" id="ARBA00023277"/>
    </source>
</evidence>
<comment type="similarity">
    <text evidence="1 5">Belongs to the metallo-dependent hydrolases superfamily. NagA family.</text>
</comment>